<organism evidence="2 3">
    <name type="scientific">Rhodopila globiformis</name>
    <name type="common">Rhodopseudomonas globiformis</name>
    <dbReference type="NCBI Taxonomy" id="1071"/>
    <lineage>
        <taxon>Bacteria</taxon>
        <taxon>Pseudomonadati</taxon>
        <taxon>Pseudomonadota</taxon>
        <taxon>Alphaproteobacteria</taxon>
        <taxon>Acetobacterales</taxon>
        <taxon>Acetobacteraceae</taxon>
        <taxon>Rhodopila</taxon>
    </lineage>
</organism>
<protein>
    <submittedName>
        <fullName evidence="2">Uncharacterized protein</fullName>
    </submittedName>
</protein>
<gene>
    <name evidence="2" type="ORF">CCS01_12670</name>
</gene>
<comment type="caution">
    <text evidence="2">The sequence shown here is derived from an EMBL/GenBank/DDBJ whole genome shotgun (WGS) entry which is preliminary data.</text>
</comment>
<dbReference type="Proteomes" id="UP000239724">
    <property type="component" value="Unassembled WGS sequence"/>
</dbReference>
<accession>A0A2S6NHE8</accession>
<dbReference type="AlphaFoldDB" id="A0A2S6NHE8"/>
<feature type="transmembrane region" description="Helical" evidence="1">
    <location>
        <begin position="257"/>
        <end position="282"/>
    </location>
</feature>
<reference evidence="2 3" key="1">
    <citation type="journal article" date="2018" name="Arch. Microbiol.">
        <title>New insights into the metabolic potential of the phototrophic purple bacterium Rhodopila globiformis DSM 161(T) from its draft genome sequence and evidence for a vanadium-dependent nitrogenase.</title>
        <authorList>
            <person name="Imhoff J.F."/>
            <person name="Rahn T."/>
            <person name="Kunzel S."/>
            <person name="Neulinger S.C."/>
        </authorList>
    </citation>
    <scope>NUCLEOTIDE SEQUENCE [LARGE SCALE GENOMIC DNA]</scope>
    <source>
        <strain evidence="2 3">DSM 161</strain>
    </source>
</reference>
<keyword evidence="1" id="KW-0472">Membrane</keyword>
<feature type="transmembrane region" description="Helical" evidence="1">
    <location>
        <begin position="98"/>
        <end position="117"/>
    </location>
</feature>
<name>A0A2S6NHE8_RHOGL</name>
<evidence type="ECO:0000313" key="3">
    <source>
        <dbReference type="Proteomes" id="UP000239724"/>
    </source>
</evidence>
<proteinExistence type="predicted"/>
<keyword evidence="1" id="KW-1133">Transmembrane helix</keyword>
<keyword evidence="3" id="KW-1185">Reference proteome</keyword>
<keyword evidence="1" id="KW-0812">Transmembrane</keyword>
<dbReference type="EMBL" id="NHRY01000132">
    <property type="protein sequence ID" value="PPQ34062.1"/>
    <property type="molecule type" value="Genomic_DNA"/>
</dbReference>
<dbReference type="OrthoDB" id="7593175at2"/>
<evidence type="ECO:0000256" key="1">
    <source>
        <dbReference type="SAM" id="Phobius"/>
    </source>
</evidence>
<sequence>MDGFVITPTLDSSHLAAAIEDSQDLLRYAARAGIAIPDATINALVHARTCLASGTVPEADTVAFYAAYATLASRVAPVTVDTLRISNEKTRQNLRRNGMLAVALALVVVVFSGISSVTTSMAQGIQAGITHANELAIHLRAEVGPPKPGSTVETGCGPATMPPDPPLKATDATALIAELQDFAATIRTMLRTATKLDVFVADWEKSPLDPPGAWGANAQERLELQPDLINMRKDSFCKIATYEAVRLFAQNVHADSLAIYGAISAYLLPVLYALLGACAYNLRDFSTRVKRRTYHPSSYANTARTIAAMTVGTIISLFNVFNNSAGLQPLAVAFLAGYGVEAFFAFLDALLTAFSNRGRPAPPAAAA</sequence>
<feature type="transmembrane region" description="Helical" evidence="1">
    <location>
        <begin position="303"/>
        <end position="321"/>
    </location>
</feature>
<dbReference type="RefSeq" id="WP_104519219.1">
    <property type="nucleotide sequence ID" value="NZ_NHRY01000132.1"/>
</dbReference>
<feature type="transmembrane region" description="Helical" evidence="1">
    <location>
        <begin position="327"/>
        <end position="351"/>
    </location>
</feature>
<evidence type="ECO:0000313" key="2">
    <source>
        <dbReference type="EMBL" id="PPQ34062.1"/>
    </source>
</evidence>